<reference evidence="3" key="1">
    <citation type="submission" date="2018-05" db="EMBL/GenBank/DDBJ databases">
        <authorList>
            <person name="Lanie J.A."/>
            <person name="Ng W.-L."/>
            <person name="Kazmierczak K.M."/>
            <person name="Andrzejewski T.M."/>
            <person name="Davidsen T.M."/>
            <person name="Wayne K.J."/>
            <person name="Tettelin H."/>
            <person name="Glass J.I."/>
            <person name="Rusch D."/>
            <person name="Podicherti R."/>
            <person name="Tsui H.-C.T."/>
            <person name="Winkler M.E."/>
        </authorList>
    </citation>
    <scope>NUCLEOTIDE SEQUENCE</scope>
</reference>
<evidence type="ECO:0000256" key="1">
    <source>
        <dbReference type="SAM" id="Phobius"/>
    </source>
</evidence>
<feature type="non-terminal residue" evidence="3">
    <location>
        <position position="1"/>
    </location>
</feature>
<dbReference type="EMBL" id="UINC01123208">
    <property type="protein sequence ID" value="SVC99524.1"/>
    <property type="molecule type" value="Genomic_DNA"/>
</dbReference>
<dbReference type="PANTHER" id="PTHR22550">
    <property type="entry name" value="SPORE GERMINATION PROTEIN"/>
    <property type="match status" value="1"/>
</dbReference>
<dbReference type="AlphaFoldDB" id="A0A382RP87"/>
<dbReference type="InterPro" id="IPR050768">
    <property type="entry name" value="UPF0353/GerABKA_families"/>
</dbReference>
<keyword evidence="1" id="KW-0472">Membrane</keyword>
<dbReference type="Pfam" id="PF13519">
    <property type="entry name" value="VWA_2"/>
    <property type="match status" value="1"/>
</dbReference>
<gene>
    <name evidence="3" type="ORF">METZ01_LOCUS352378</name>
</gene>
<dbReference type="SUPFAM" id="SSF53300">
    <property type="entry name" value="vWA-like"/>
    <property type="match status" value="1"/>
</dbReference>
<evidence type="ECO:0000313" key="3">
    <source>
        <dbReference type="EMBL" id="SVC99524.1"/>
    </source>
</evidence>
<dbReference type="InterPro" id="IPR036465">
    <property type="entry name" value="vWFA_dom_sf"/>
</dbReference>
<sequence>VPLLVMLLRPAQQQDPALRIPFFEQLKQMTVLSQRAHRRLWLIRVIALLIWICLVMAASQPRWVGEPIELPQSGRDLLLAVDISGSMGTQDMRLERQMVTRLAAVKTVVGDFVERRKGDRLGLILFGSQAYLQTPLTFDRSTVRTLLEETPLGIAGGKTAIGDAIGLAVKRLLDRPSENRVLTLLTDGVNNI</sequence>
<keyword evidence="1" id="KW-0812">Transmembrane</keyword>
<accession>A0A382RP87</accession>
<protein>
    <recommendedName>
        <fullName evidence="2">VWFA domain-containing protein</fullName>
    </recommendedName>
</protein>
<name>A0A382RP87_9ZZZZ</name>
<dbReference type="PROSITE" id="PS50234">
    <property type="entry name" value="VWFA"/>
    <property type="match status" value="1"/>
</dbReference>
<proteinExistence type="predicted"/>
<feature type="non-terminal residue" evidence="3">
    <location>
        <position position="192"/>
    </location>
</feature>
<keyword evidence="1" id="KW-1133">Transmembrane helix</keyword>
<dbReference type="InterPro" id="IPR002035">
    <property type="entry name" value="VWF_A"/>
</dbReference>
<evidence type="ECO:0000259" key="2">
    <source>
        <dbReference type="PROSITE" id="PS50234"/>
    </source>
</evidence>
<dbReference type="PANTHER" id="PTHR22550:SF18">
    <property type="entry name" value="VWFA DOMAIN-CONTAINING PROTEIN"/>
    <property type="match status" value="1"/>
</dbReference>
<dbReference type="Gene3D" id="3.40.50.410">
    <property type="entry name" value="von Willebrand factor, type A domain"/>
    <property type="match status" value="1"/>
</dbReference>
<feature type="transmembrane region" description="Helical" evidence="1">
    <location>
        <begin position="41"/>
        <end position="59"/>
    </location>
</feature>
<feature type="domain" description="VWFA" evidence="2">
    <location>
        <begin position="76"/>
        <end position="192"/>
    </location>
</feature>
<organism evidence="3">
    <name type="scientific">marine metagenome</name>
    <dbReference type="NCBI Taxonomy" id="408172"/>
    <lineage>
        <taxon>unclassified sequences</taxon>
        <taxon>metagenomes</taxon>
        <taxon>ecological metagenomes</taxon>
    </lineage>
</organism>